<comment type="caution">
    <text evidence="6">The sequence shown here is derived from an EMBL/GenBank/DDBJ whole genome shotgun (WGS) entry which is preliminary data.</text>
</comment>
<feature type="coiled-coil region" evidence="5">
    <location>
        <begin position="344"/>
        <end position="378"/>
    </location>
</feature>
<dbReference type="InterPro" id="IPR048256">
    <property type="entry name" value="Tektin-like"/>
</dbReference>
<dbReference type="Proteomes" id="UP000230750">
    <property type="component" value="Unassembled WGS sequence"/>
</dbReference>
<dbReference type="InterPro" id="IPR000435">
    <property type="entry name" value="Tektins"/>
</dbReference>
<evidence type="ECO:0000256" key="2">
    <source>
        <dbReference type="ARBA" id="ARBA00022490"/>
    </source>
</evidence>
<name>A0A2G8L1B0_STIJA</name>
<dbReference type="STRING" id="307972.A0A2G8L1B0"/>
<dbReference type="GO" id="GO:0015630">
    <property type="term" value="C:microtubule cytoskeleton"/>
    <property type="evidence" value="ECO:0007669"/>
    <property type="project" value="UniProtKB-UniRule"/>
</dbReference>
<keyword evidence="4" id="KW-0969">Cilium</keyword>
<dbReference type="PANTHER" id="PTHR19960:SF12">
    <property type="entry name" value="TEKTIN-4"/>
    <property type="match status" value="1"/>
</dbReference>
<protein>
    <recommendedName>
        <fullName evidence="4">Tektin</fullName>
    </recommendedName>
</protein>
<reference evidence="6 7" key="1">
    <citation type="journal article" date="2017" name="PLoS Biol.">
        <title>The sea cucumber genome provides insights into morphological evolution and visceral regeneration.</title>
        <authorList>
            <person name="Zhang X."/>
            <person name="Sun L."/>
            <person name="Yuan J."/>
            <person name="Sun Y."/>
            <person name="Gao Y."/>
            <person name="Zhang L."/>
            <person name="Li S."/>
            <person name="Dai H."/>
            <person name="Hamel J.F."/>
            <person name="Liu C."/>
            <person name="Yu Y."/>
            <person name="Liu S."/>
            <person name="Lin W."/>
            <person name="Guo K."/>
            <person name="Jin S."/>
            <person name="Xu P."/>
            <person name="Storey K.B."/>
            <person name="Huan P."/>
            <person name="Zhang T."/>
            <person name="Zhou Y."/>
            <person name="Zhang J."/>
            <person name="Lin C."/>
            <person name="Li X."/>
            <person name="Xing L."/>
            <person name="Huo D."/>
            <person name="Sun M."/>
            <person name="Wang L."/>
            <person name="Mercier A."/>
            <person name="Li F."/>
            <person name="Yang H."/>
            <person name="Xiang J."/>
        </authorList>
    </citation>
    <scope>NUCLEOTIDE SEQUENCE [LARGE SCALE GENOMIC DNA]</scope>
    <source>
        <strain evidence="6">Shaxun</strain>
        <tissue evidence="6">Muscle</tissue>
    </source>
</reference>
<evidence type="ECO:0000256" key="3">
    <source>
        <dbReference type="ARBA" id="ARBA00023054"/>
    </source>
</evidence>
<keyword evidence="7" id="KW-1185">Reference proteome</keyword>
<evidence type="ECO:0000256" key="4">
    <source>
        <dbReference type="RuleBase" id="RU367040"/>
    </source>
</evidence>
<organism evidence="6 7">
    <name type="scientific">Stichopus japonicus</name>
    <name type="common">Sea cucumber</name>
    <dbReference type="NCBI Taxonomy" id="307972"/>
    <lineage>
        <taxon>Eukaryota</taxon>
        <taxon>Metazoa</taxon>
        <taxon>Echinodermata</taxon>
        <taxon>Eleutherozoa</taxon>
        <taxon>Echinozoa</taxon>
        <taxon>Holothuroidea</taxon>
        <taxon>Aspidochirotacea</taxon>
        <taxon>Aspidochirotida</taxon>
        <taxon>Stichopodidae</taxon>
        <taxon>Apostichopus</taxon>
    </lineage>
</organism>
<evidence type="ECO:0000256" key="5">
    <source>
        <dbReference type="SAM" id="Coils"/>
    </source>
</evidence>
<keyword evidence="4" id="KW-0966">Cell projection</keyword>
<keyword evidence="2" id="KW-0963">Cytoplasm</keyword>
<evidence type="ECO:0000256" key="1">
    <source>
        <dbReference type="ARBA" id="ARBA00007209"/>
    </source>
</evidence>
<accession>A0A2G8L1B0</accession>
<comment type="subcellular location">
    <subcellularLocation>
        <location evidence="4">Cytoplasm</location>
        <location evidence="4">Cytoskeleton</location>
        <location evidence="4">Cilium axoneme</location>
    </subcellularLocation>
</comment>
<comment type="similarity">
    <text evidence="1 4">Belongs to the tektin family.</text>
</comment>
<dbReference type="GO" id="GO:0005930">
    <property type="term" value="C:axoneme"/>
    <property type="evidence" value="ECO:0007669"/>
    <property type="project" value="UniProtKB-SubCell"/>
</dbReference>
<dbReference type="GO" id="GO:0060271">
    <property type="term" value="P:cilium assembly"/>
    <property type="evidence" value="ECO:0007669"/>
    <property type="project" value="UniProtKB-UniRule"/>
</dbReference>
<dbReference type="GO" id="GO:0060294">
    <property type="term" value="P:cilium movement involved in cell motility"/>
    <property type="evidence" value="ECO:0007669"/>
    <property type="project" value="UniProtKB-UniRule"/>
</dbReference>
<evidence type="ECO:0000313" key="6">
    <source>
        <dbReference type="EMBL" id="PIK54031.1"/>
    </source>
</evidence>
<dbReference type="PRINTS" id="PR00511">
    <property type="entry name" value="TEKTIN"/>
</dbReference>
<dbReference type="GO" id="GO:0005634">
    <property type="term" value="C:nucleus"/>
    <property type="evidence" value="ECO:0007669"/>
    <property type="project" value="TreeGrafter"/>
</dbReference>
<keyword evidence="3 5" id="KW-0175">Coiled coil</keyword>
<proteinExistence type="inferred from homology"/>
<sequence>MNDINFWKVELDREIKEMIEETDLLCAQKKRLENALDATEVPLNIAQDNLDCRSRRQEVDLVGDRVELALNKEVEIIRKVQDLLKRTIENADRQIKLNRGAKHKLTMDWSDKVQAFEIDEKCTGLNNNSTEIQYKEGSAKFNNVQSTPESWAEFSHDNIVRAEHERLASQQLRNLIDQIVTDTSNDMREQCNTVNSEFARRIEEMNDAKTKMENHLQKVCIMSIWSTTLNTHLYFCCTLNQCMTQHLVASKSNFVSEFEYHAHISQVNFRLVIFPISFVTDRPRNCFHGGQCPSPAEVHQGQEAPMKVAQTRLDSRTNRPNVELCRDPAHFRMVQEVGEIQNSIDHLNQKLADSQASLKDLMDTRMTLEKEIALKKNSIFIDRDKCLKFRTRYPSTSRLVGYQ</sequence>
<keyword evidence="4" id="KW-0282">Flagellum</keyword>
<dbReference type="GO" id="GO:0036126">
    <property type="term" value="C:sperm flagellum"/>
    <property type="evidence" value="ECO:0007669"/>
    <property type="project" value="TreeGrafter"/>
</dbReference>
<dbReference type="OrthoDB" id="5788000at2759"/>
<dbReference type="Pfam" id="PF03148">
    <property type="entry name" value="Tektin"/>
    <property type="match status" value="2"/>
</dbReference>
<evidence type="ECO:0000313" key="7">
    <source>
        <dbReference type="Proteomes" id="UP000230750"/>
    </source>
</evidence>
<gene>
    <name evidence="6" type="ORF">BSL78_09060</name>
</gene>
<dbReference type="PANTHER" id="PTHR19960">
    <property type="entry name" value="TEKTIN"/>
    <property type="match status" value="1"/>
</dbReference>
<dbReference type="AlphaFoldDB" id="A0A2G8L1B0"/>
<dbReference type="EMBL" id="MRZV01000266">
    <property type="protein sequence ID" value="PIK54031.1"/>
    <property type="molecule type" value="Genomic_DNA"/>
</dbReference>